<keyword evidence="2" id="KW-1185">Reference proteome</keyword>
<evidence type="ECO:0000313" key="2">
    <source>
        <dbReference type="Proteomes" id="UP000821845"/>
    </source>
</evidence>
<organism evidence="1 2">
    <name type="scientific">Hyalomma asiaticum</name>
    <name type="common">Tick</name>
    <dbReference type="NCBI Taxonomy" id="266040"/>
    <lineage>
        <taxon>Eukaryota</taxon>
        <taxon>Metazoa</taxon>
        <taxon>Ecdysozoa</taxon>
        <taxon>Arthropoda</taxon>
        <taxon>Chelicerata</taxon>
        <taxon>Arachnida</taxon>
        <taxon>Acari</taxon>
        <taxon>Parasitiformes</taxon>
        <taxon>Ixodida</taxon>
        <taxon>Ixodoidea</taxon>
        <taxon>Ixodidae</taxon>
        <taxon>Hyalomminae</taxon>
        <taxon>Hyalomma</taxon>
    </lineage>
</organism>
<dbReference type="Proteomes" id="UP000821845">
    <property type="component" value="Chromosome 1"/>
</dbReference>
<comment type="caution">
    <text evidence="1">The sequence shown here is derived from an EMBL/GenBank/DDBJ whole genome shotgun (WGS) entry which is preliminary data.</text>
</comment>
<protein>
    <submittedName>
        <fullName evidence="1">Uncharacterized protein</fullName>
    </submittedName>
</protein>
<dbReference type="EMBL" id="CM023481">
    <property type="protein sequence ID" value="KAH6947645.1"/>
    <property type="molecule type" value="Genomic_DNA"/>
</dbReference>
<gene>
    <name evidence="1" type="ORF">HPB50_020537</name>
</gene>
<name>A0ACB7TKR2_HYAAI</name>
<evidence type="ECO:0000313" key="1">
    <source>
        <dbReference type="EMBL" id="KAH6947645.1"/>
    </source>
</evidence>
<reference evidence="1" key="1">
    <citation type="submission" date="2020-05" db="EMBL/GenBank/DDBJ databases">
        <title>Large-scale comparative analyses of tick genomes elucidate their genetic diversity and vector capacities.</title>
        <authorList>
            <person name="Jia N."/>
            <person name="Wang J."/>
            <person name="Shi W."/>
            <person name="Du L."/>
            <person name="Sun Y."/>
            <person name="Zhan W."/>
            <person name="Jiang J."/>
            <person name="Wang Q."/>
            <person name="Zhang B."/>
            <person name="Ji P."/>
            <person name="Sakyi L.B."/>
            <person name="Cui X."/>
            <person name="Yuan T."/>
            <person name="Jiang B."/>
            <person name="Yang W."/>
            <person name="Lam T.T.-Y."/>
            <person name="Chang Q."/>
            <person name="Ding S."/>
            <person name="Wang X."/>
            <person name="Zhu J."/>
            <person name="Ruan X."/>
            <person name="Zhao L."/>
            <person name="Wei J."/>
            <person name="Que T."/>
            <person name="Du C."/>
            <person name="Cheng J."/>
            <person name="Dai P."/>
            <person name="Han X."/>
            <person name="Huang E."/>
            <person name="Gao Y."/>
            <person name="Liu J."/>
            <person name="Shao H."/>
            <person name="Ye R."/>
            <person name="Li L."/>
            <person name="Wei W."/>
            <person name="Wang X."/>
            <person name="Wang C."/>
            <person name="Yang T."/>
            <person name="Huo Q."/>
            <person name="Li W."/>
            <person name="Guo W."/>
            <person name="Chen H."/>
            <person name="Zhou L."/>
            <person name="Ni X."/>
            <person name="Tian J."/>
            <person name="Zhou Y."/>
            <person name="Sheng Y."/>
            <person name="Liu T."/>
            <person name="Pan Y."/>
            <person name="Xia L."/>
            <person name="Li J."/>
            <person name="Zhao F."/>
            <person name="Cao W."/>
        </authorList>
    </citation>
    <scope>NUCLEOTIDE SEQUENCE</scope>
    <source>
        <strain evidence="1">Hyas-2018</strain>
    </source>
</reference>
<proteinExistence type="predicted"/>
<accession>A0ACB7TKR2</accession>
<sequence>MYRLRRTLQEIGDAVLAWQDRHPISFMISVVVLGIMWLAFAITVKVPENQWLPWQARNECGRASRPRILLWSPSVKRRGEETSSDRDSDVYSVVKGCDVTEDRGFVRQSDAIVFDAESVRSADFPAYRHPGQAWVFWATDPPGGPATRYLPLAAPPFNWTMALRQDADIVLPYRTWTRIAEPVMNTQYDMAGIYSNKTKDAVWLISECEQDELDHTKGLRSGRWRGTERFIKAVKDEVYVDLIPKCGEEYCSSRDECLRILQEDYFFVFVTESSSCFQHPAEIIYDALKYAIVPVYFGESTFGTSLPPHSFLDTTRMKDSKGVVSGLAMVRNQYKLYSAFFWLRSHYQVVVPSDNLDALCRALQVQMNKSSHSDIVSWWLRRATCSTFKRTSRPSGV</sequence>